<evidence type="ECO:0000256" key="5">
    <source>
        <dbReference type="PROSITE-ProRule" id="PRU00201"/>
    </source>
</evidence>
<comment type="caution">
    <text evidence="5">Lacks conserved residue(s) required for the propagation of feature annotation.</text>
</comment>
<dbReference type="GO" id="GO:0000785">
    <property type="term" value="C:chromatin"/>
    <property type="evidence" value="ECO:0007669"/>
    <property type="project" value="TreeGrafter"/>
</dbReference>
<dbReference type="CDD" id="cd00182">
    <property type="entry name" value="T-box"/>
    <property type="match status" value="1"/>
</dbReference>
<keyword evidence="8" id="KW-1185">Reference proteome</keyword>
<sequence length="396" mass="45155">MSGAEMKYQIPALSPIPADPMALIPQPQAIDPNQIATQQITYQWSFQSQIMDYNQMMGQNQMMNPYPPQFNDPFFLQGVPNQWQQIPFFGPQVPDPNQMGYSGQQVAQNGMNQWQPTYHSMNQPAPYQMVPLPQNPVVQPNNVQNPSGVQYQQNQVMNGNQNVTVELNDPENHWRNLHELTNEMKVVLDGRNMYPILELTIKGLLPTVIYIMAIKLYRTSPFTMKYSAQKNSWEEDFRAKAKGPDETNEVCLEQERTGYEWMKTGISFEPVKIFNDPVKKGKVFKGNLKTMLQVTAANRYKPVVTVYRKTSDGKQAVKLFSLPDTEFIVVTGHKNEDVSRYKTLHNKYTTGGFKKKAMQPKKEEIDDSTPDSSRRESSASSSTTDSGYDSTPNRSL</sequence>
<dbReference type="InterPro" id="IPR036960">
    <property type="entry name" value="T-box_sf"/>
</dbReference>
<evidence type="ECO:0000256" key="4">
    <source>
        <dbReference type="ARBA" id="ARBA00023242"/>
    </source>
</evidence>
<dbReference type="STRING" id="1561998.A0A1I7UP81"/>
<feature type="region of interest" description="Disordered" evidence="6">
    <location>
        <begin position="352"/>
        <end position="396"/>
    </location>
</feature>
<keyword evidence="1" id="KW-0805">Transcription regulation</keyword>
<dbReference type="InterPro" id="IPR008967">
    <property type="entry name" value="p53-like_TF_DNA-bd_sf"/>
</dbReference>
<dbReference type="SMART" id="SM00425">
    <property type="entry name" value="TBOX"/>
    <property type="match status" value="1"/>
</dbReference>
<dbReference type="GO" id="GO:0045893">
    <property type="term" value="P:positive regulation of DNA-templated transcription"/>
    <property type="evidence" value="ECO:0007669"/>
    <property type="project" value="InterPro"/>
</dbReference>
<dbReference type="GO" id="GO:0000978">
    <property type="term" value="F:RNA polymerase II cis-regulatory region sequence-specific DNA binding"/>
    <property type="evidence" value="ECO:0007669"/>
    <property type="project" value="InterPro"/>
</dbReference>
<evidence type="ECO:0000313" key="8">
    <source>
        <dbReference type="Proteomes" id="UP000095282"/>
    </source>
</evidence>
<feature type="domain" description="T-box" evidence="7">
    <location>
        <begin position="168"/>
        <end position="354"/>
    </location>
</feature>
<dbReference type="GO" id="GO:0001708">
    <property type="term" value="P:cell fate specification"/>
    <property type="evidence" value="ECO:0007669"/>
    <property type="project" value="TreeGrafter"/>
</dbReference>
<keyword evidence="3" id="KW-0804">Transcription</keyword>
<dbReference type="GO" id="GO:0000981">
    <property type="term" value="F:DNA-binding transcription factor activity, RNA polymerase II-specific"/>
    <property type="evidence" value="ECO:0007669"/>
    <property type="project" value="TreeGrafter"/>
</dbReference>
<evidence type="ECO:0000259" key="7">
    <source>
        <dbReference type="PROSITE" id="PS50252"/>
    </source>
</evidence>
<evidence type="ECO:0000256" key="6">
    <source>
        <dbReference type="SAM" id="MobiDB-lite"/>
    </source>
</evidence>
<dbReference type="PANTHER" id="PTHR11267:SF170">
    <property type="entry name" value="T-BOX PROTEIN 33-RELATED"/>
    <property type="match status" value="1"/>
</dbReference>
<dbReference type="AlphaFoldDB" id="A0A1I7UP81"/>
<protein>
    <submittedName>
        <fullName evidence="9">T-box domain-containing protein</fullName>
    </submittedName>
</protein>
<evidence type="ECO:0000256" key="3">
    <source>
        <dbReference type="ARBA" id="ARBA00023163"/>
    </source>
</evidence>
<keyword evidence="4 5" id="KW-0539">Nucleus</keyword>
<dbReference type="PROSITE" id="PS50252">
    <property type="entry name" value="TBOX_3"/>
    <property type="match status" value="1"/>
</dbReference>
<comment type="subcellular location">
    <subcellularLocation>
        <location evidence="5">Nucleus</location>
    </subcellularLocation>
</comment>
<dbReference type="PANTHER" id="PTHR11267">
    <property type="entry name" value="T-BOX PROTEIN-RELATED"/>
    <property type="match status" value="1"/>
</dbReference>
<evidence type="ECO:0000256" key="2">
    <source>
        <dbReference type="ARBA" id="ARBA00023125"/>
    </source>
</evidence>
<reference evidence="9" key="1">
    <citation type="submission" date="2016-11" db="UniProtKB">
        <authorList>
            <consortium name="WormBaseParasite"/>
        </authorList>
    </citation>
    <scope>IDENTIFICATION</scope>
</reference>
<organism evidence="8 9">
    <name type="scientific">Caenorhabditis tropicalis</name>
    <dbReference type="NCBI Taxonomy" id="1561998"/>
    <lineage>
        <taxon>Eukaryota</taxon>
        <taxon>Metazoa</taxon>
        <taxon>Ecdysozoa</taxon>
        <taxon>Nematoda</taxon>
        <taxon>Chromadorea</taxon>
        <taxon>Rhabditida</taxon>
        <taxon>Rhabditina</taxon>
        <taxon>Rhabditomorpha</taxon>
        <taxon>Rhabditoidea</taxon>
        <taxon>Rhabditidae</taxon>
        <taxon>Peloderinae</taxon>
        <taxon>Caenorhabditis</taxon>
    </lineage>
</organism>
<dbReference type="InterPro" id="IPR001699">
    <property type="entry name" value="TF_T-box"/>
</dbReference>
<keyword evidence="2 5" id="KW-0238">DNA-binding</keyword>
<dbReference type="WBParaSite" id="Csp11.Scaffold630.g17962.t1">
    <property type="protein sequence ID" value="Csp11.Scaffold630.g17962.t1"/>
    <property type="gene ID" value="Csp11.Scaffold630.g17962"/>
</dbReference>
<dbReference type="PRINTS" id="PR00937">
    <property type="entry name" value="TBOX"/>
</dbReference>
<dbReference type="GO" id="GO:0005634">
    <property type="term" value="C:nucleus"/>
    <property type="evidence" value="ECO:0007669"/>
    <property type="project" value="UniProtKB-SubCell"/>
</dbReference>
<name>A0A1I7UP81_9PELO</name>
<evidence type="ECO:0000313" key="9">
    <source>
        <dbReference type="WBParaSite" id="Csp11.Scaffold630.g17962.t1"/>
    </source>
</evidence>
<dbReference type="InterPro" id="IPR046360">
    <property type="entry name" value="T-box_DNA-bd"/>
</dbReference>
<dbReference type="SUPFAM" id="SSF49417">
    <property type="entry name" value="p53-like transcription factors"/>
    <property type="match status" value="1"/>
</dbReference>
<dbReference type="Proteomes" id="UP000095282">
    <property type="component" value="Unplaced"/>
</dbReference>
<dbReference type="Gene3D" id="2.60.40.820">
    <property type="entry name" value="Transcription factor, T-box"/>
    <property type="match status" value="1"/>
</dbReference>
<evidence type="ECO:0000256" key="1">
    <source>
        <dbReference type="ARBA" id="ARBA00023015"/>
    </source>
</evidence>
<dbReference type="eggNOG" id="KOG3585">
    <property type="taxonomic scope" value="Eukaryota"/>
</dbReference>
<accession>A0A1I7UP81</accession>
<proteinExistence type="predicted"/>
<dbReference type="Pfam" id="PF00907">
    <property type="entry name" value="T-box"/>
    <property type="match status" value="1"/>
</dbReference>
<feature type="compositionally biased region" description="Low complexity" evidence="6">
    <location>
        <begin position="378"/>
        <end position="396"/>
    </location>
</feature>